<dbReference type="Proteomes" id="UP000250991">
    <property type="component" value="Unassembled WGS sequence"/>
</dbReference>
<dbReference type="AlphaFoldDB" id="A0A2X3JXE2"/>
<name>A0A2X3JXE2_ECOLX</name>
<gene>
    <name evidence="2" type="primary">marB</name>
    <name evidence="2" type="ORF">NCTC8009_04357</name>
</gene>
<dbReference type="STRING" id="585034.ECIAI1_1545"/>
<sequence length="47" mass="4653">MKPLSSAIAAALILFSAQGVAEQTTQPVVTSCANVVVVPPIAGTTTV</sequence>
<protein>
    <submittedName>
        <fullName evidence="2">Multiple antibiotic resistance protein</fullName>
    </submittedName>
</protein>
<organism evidence="2 3">
    <name type="scientific">Escherichia coli</name>
    <dbReference type="NCBI Taxonomy" id="562"/>
    <lineage>
        <taxon>Bacteria</taxon>
        <taxon>Pseudomonadati</taxon>
        <taxon>Pseudomonadota</taxon>
        <taxon>Gammaproteobacteria</taxon>
        <taxon>Enterobacterales</taxon>
        <taxon>Enterobacteriaceae</taxon>
        <taxon>Escherichia</taxon>
    </lineage>
</organism>
<dbReference type="InterPro" id="IPR025732">
    <property type="entry name" value="MarB"/>
</dbReference>
<feature type="chain" id="PRO_5016149381" evidence="1">
    <location>
        <begin position="22"/>
        <end position="47"/>
    </location>
</feature>
<evidence type="ECO:0000256" key="1">
    <source>
        <dbReference type="SAM" id="SignalP"/>
    </source>
</evidence>
<proteinExistence type="predicted"/>
<accession>A0A2X3JXE2</accession>
<keyword evidence="1" id="KW-0732">Signal</keyword>
<dbReference type="EMBL" id="UARW01000010">
    <property type="protein sequence ID" value="SQD03857.1"/>
    <property type="molecule type" value="Genomic_DNA"/>
</dbReference>
<dbReference type="Pfam" id="PF13999">
    <property type="entry name" value="MarB"/>
    <property type="match status" value="1"/>
</dbReference>
<evidence type="ECO:0000313" key="3">
    <source>
        <dbReference type="Proteomes" id="UP000250991"/>
    </source>
</evidence>
<evidence type="ECO:0000313" key="2">
    <source>
        <dbReference type="EMBL" id="SQD03857.1"/>
    </source>
</evidence>
<reference evidence="2 3" key="1">
    <citation type="submission" date="2018-06" db="EMBL/GenBank/DDBJ databases">
        <authorList>
            <consortium name="Pathogen Informatics"/>
            <person name="Doyle S."/>
        </authorList>
    </citation>
    <scope>NUCLEOTIDE SEQUENCE [LARGE SCALE GENOMIC DNA]</scope>
    <source>
        <strain evidence="2 3">NCTC8009</strain>
    </source>
</reference>
<feature type="signal peptide" evidence="1">
    <location>
        <begin position="1"/>
        <end position="21"/>
    </location>
</feature>